<dbReference type="InterPro" id="IPR020471">
    <property type="entry name" value="AKR"/>
</dbReference>
<reference evidence="3 4" key="1">
    <citation type="submission" date="2019-03" db="EMBL/GenBank/DDBJ databases">
        <title>Genomic Encyclopedia of Type Strains, Phase IV (KMG-IV): sequencing the most valuable type-strain genomes for metagenomic binning, comparative biology and taxonomic classification.</title>
        <authorList>
            <person name="Goeker M."/>
        </authorList>
    </citation>
    <scope>NUCLEOTIDE SEQUENCE [LARGE SCALE GENOMIC DNA]</scope>
    <source>
        <strain evidence="3 4">DSM 45361</strain>
    </source>
</reference>
<sequence length="355" mass="38406">MITGGMLRYRTLGGTGIQVSVHCLGTMMFGAVGNADHDDAARVIGTALDAGINFVDTADMYSAGESEEIVGKALAGRRDDVVLATKVHFPMGEGPNRGGNSRRWIVHEVEQSLRRLRTDWIDLYQIHRPDYTTDIEETLSALTDLVRAGKIRAFGSSTFPAEDITEAYHVAQRLGLQRFRTEQPPYSLVARGIERSVLPTCRRLGMGVLTWSPLASGFLSGKVRAGQPVDMTTGRAALNPQRFDASLPENQRKFEALAQLTAVAEDLGCTLAELAIAFPAAHPAVTSVITGPRTMAQLEATLKGAALVLDDETLDRIDAIVPPGTDLYRADGAWTPPSLTELTARRRPPADRAAE</sequence>
<evidence type="ECO:0000259" key="2">
    <source>
        <dbReference type="Pfam" id="PF00248"/>
    </source>
</evidence>
<organism evidence="3 4">
    <name type="scientific">Labedaea rhizosphaerae</name>
    <dbReference type="NCBI Taxonomy" id="598644"/>
    <lineage>
        <taxon>Bacteria</taxon>
        <taxon>Bacillati</taxon>
        <taxon>Actinomycetota</taxon>
        <taxon>Actinomycetes</taxon>
        <taxon>Pseudonocardiales</taxon>
        <taxon>Pseudonocardiaceae</taxon>
        <taxon>Labedaea</taxon>
    </lineage>
</organism>
<proteinExistence type="predicted"/>
<dbReference type="PANTHER" id="PTHR43364:SF4">
    <property type="entry name" value="NAD(P)-LINKED OXIDOREDUCTASE SUPERFAMILY PROTEIN"/>
    <property type="match status" value="1"/>
</dbReference>
<evidence type="ECO:0000256" key="1">
    <source>
        <dbReference type="ARBA" id="ARBA00023002"/>
    </source>
</evidence>
<evidence type="ECO:0000313" key="3">
    <source>
        <dbReference type="EMBL" id="TDP97768.1"/>
    </source>
</evidence>
<dbReference type="FunFam" id="3.20.20.100:FF:000004">
    <property type="entry name" value="Oxidoreductase, aldo/keto reductase"/>
    <property type="match status" value="1"/>
</dbReference>
<comment type="caution">
    <text evidence="3">The sequence shown here is derived from an EMBL/GenBank/DDBJ whole genome shotgun (WGS) entry which is preliminary data.</text>
</comment>
<evidence type="ECO:0000313" key="4">
    <source>
        <dbReference type="Proteomes" id="UP000295444"/>
    </source>
</evidence>
<dbReference type="EMBL" id="SNXZ01000003">
    <property type="protein sequence ID" value="TDP97768.1"/>
    <property type="molecule type" value="Genomic_DNA"/>
</dbReference>
<dbReference type="GO" id="GO:0016491">
    <property type="term" value="F:oxidoreductase activity"/>
    <property type="evidence" value="ECO:0007669"/>
    <property type="project" value="UniProtKB-KW"/>
</dbReference>
<keyword evidence="4" id="KW-1185">Reference proteome</keyword>
<dbReference type="InterPro" id="IPR050523">
    <property type="entry name" value="AKR_Detox_Biosynth"/>
</dbReference>
<protein>
    <submittedName>
        <fullName evidence="3">Aryl-alcohol dehydrogenase-like predicted oxidoreductase</fullName>
    </submittedName>
</protein>
<dbReference type="AlphaFoldDB" id="A0A4V3CZF0"/>
<dbReference type="Pfam" id="PF00248">
    <property type="entry name" value="Aldo_ket_red"/>
    <property type="match status" value="1"/>
</dbReference>
<accession>A0A4V3CZF0</accession>
<dbReference type="InterPro" id="IPR023210">
    <property type="entry name" value="NADP_OxRdtase_dom"/>
</dbReference>
<gene>
    <name evidence="3" type="ORF">EV186_103734</name>
</gene>
<dbReference type="GO" id="GO:0005829">
    <property type="term" value="C:cytosol"/>
    <property type="evidence" value="ECO:0007669"/>
    <property type="project" value="TreeGrafter"/>
</dbReference>
<keyword evidence="1" id="KW-0560">Oxidoreductase</keyword>
<dbReference type="PANTHER" id="PTHR43364">
    <property type="entry name" value="NADH-SPECIFIC METHYLGLYOXAL REDUCTASE-RELATED"/>
    <property type="match status" value="1"/>
</dbReference>
<name>A0A4V3CZF0_LABRH</name>
<dbReference type="InterPro" id="IPR036812">
    <property type="entry name" value="NAD(P)_OxRdtase_dom_sf"/>
</dbReference>
<dbReference type="PRINTS" id="PR00069">
    <property type="entry name" value="ALDKETRDTASE"/>
</dbReference>
<dbReference type="SUPFAM" id="SSF51430">
    <property type="entry name" value="NAD(P)-linked oxidoreductase"/>
    <property type="match status" value="1"/>
</dbReference>
<feature type="domain" description="NADP-dependent oxidoreductase" evidence="2">
    <location>
        <begin position="23"/>
        <end position="320"/>
    </location>
</feature>
<dbReference type="Proteomes" id="UP000295444">
    <property type="component" value="Unassembled WGS sequence"/>
</dbReference>
<dbReference type="Gene3D" id="3.20.20.100">
    <property type="entry name" value="NADP-dependent oxidoreductase domain"/>
    <property type="match status" value="1"/>
</dbReference>